<keyword evidence="4" id="KW-1185">Reference proteome</keyword>
<dbReference type="EMBL" id="JADWDJ010000001">
    <property type="protein sequence ID" value="KAG5286081.1"/>
    <property type="molecule type" value="Genomic_DNA"/>
</dbReference>
<keyword evidence="2" id="KW-0732">Signal</keyword>
<evidence type="ECO:0000256" key="1">
    <source>
        <dbReference type="SAM" id="Coils"/>
    </source>
</evidence>
<proteinExistence type="predicted"/>
<name>A0AAV6HJF8_9TELE</name>
<feature type="signal peptide" evidence="2">
    <location>
        <begin position="1"/>
        <end position="20"/>
    </location>
</feature>
<sequence length="237" mass="27917">MSLLIRCMGFLSFLLLLSSSQYNLFAWVNHTNVHKALLDMLHNNNSKAIPTRPGDEGARVFWATWMPFPLSQEPDEQMDWWAPILQVLRIHNLKGWTEKEKGLIDHAWEKFWMMFKHTDPVKDMKQITLKRRKSKISPPSKISSGFSWHWFIVFVIAYIWKLRGRITSSEITIESLSEQLNTQTHDLEKMLELLQQMQESLDHLENRYNAISQTRRRRSRAQQVTQIAFSDSSISSD</sequence>
<evidence type="ECO:0000313" key="3">
    <source>
        <dbReference type="EMBL" id="KAG5286081.1"/>
    </source>
</evidence>
<reference evidence="3 4" key="1">
    <citation type="submission" date="2020-10" db="EMBL/GenBank/DDBJ databases">
        <title>Chromosome-scale genome assembly of the Allis shad, Alosa alosa.</title>
        <authorList>
            <person name="Margot Z."/>
            <person name="Christophe K."/>
            <person name="Cabau C."/>
            <person name="Louis A."/>
            <person name="Berthelot C."/>
            <person name="Parey E."/>
            <person name="Roest Crollius H."/>
            <person name="Montfort J."/>
            <person name="Robinson-Rechavi M."/>
            <person name="Bucao C."/>
            <person name="Bouchez O."/>
            <person name="Gislard M."/>
            <person name="Lluch J."/>
            <person name="Milhes M."/>
            <person name="Lampietro C."/>
            <person name="Lopez Roques C."/>
            <person name="Donnadieu C."/>
            <person name="Braasch I."/>
            <person name="Desvignes T."/>
            <person name="Postlethwait J."/>
            <person name="Bobe J."/>
            <person name="Guiguen Y."/>
        </authorList>
    </citation>
    <scope>NUCLEOTIDE SEQUENCE [LARGE SCALE GENOMIC DNA]</scope>
    <source>
        <strain evidence="3">M-15738</strain>
        <tissue evidence="3">Blood</tissue>
    </source>
</reference>
<feature type="chain" id="PRO_5043899360" evidence="2">
    <location>
        <begin position="21"/>
        <end position="237"/>
    </location>
</feature>
<dbReference type="Proteomes" id="UP000823561">
    <property type="component" value="Chromosome 1"/>
</dbReference>
<comment type="caution">
    <text evidence="3">The sequence shown here is derived from an EMBL/GenBank/DDBJ whole genome shotgun (WGS) entry which is preliminary data.</text>
</comment>
<protein>
    <submittedName>
        <fullName evidence="3">Uncharacterized protein</fullName>
    </submittedName>
</protein>
<dbReference type="AlphaFoldDB" id="A0AAV6HJF8"/>
<evidence type="ECO:0000313" key="4">
    <source>
        <dbReference type="Proteomes" id="UP000823561"/>
    </source>
</evidence>
<gene>
    <name evidence="3" type="ORF">AALO_G00010730</name>
</gene>
<feature type="coiled-coil region" evidence="1">
    <location>
        <begin position="173"/>
        <end position="214"/>
    </location>
</feature>
<accession>A0AAV6HJF8</accession>
<keyword evidence="1" id="KW-0175">Coiled coil</keyword>
<organism evidence="3 4">
    <name type="scientific">Alosa alosa</name>
    <name type="common">allis shad</name>
    <dbReference type="NCBI Taxonomy" id="278164"/>
    <lineage>
        <taxon>Eukaryota</taxon>
        <taxon>Metazoa</taxon>
        <taxon>Chordata</taxon>
        <taxon>Craniata</taxon>
        <taxon>Vertebrata</taxon>
        <taxon>Euteleostomi</taxon>
        <taxon>Actinopterygii</taxon>
        <taxon>Neopterygii</taxon>
        <taxon>Teleostei</taxon>
        <taxon>Clupei</taxon>
        <taxon>Clupeiformes</taxon>
        <taxon>Clupeoidei</taxon>
        <taxon>Clupeidae</taxon>
        <taxon>Alosa</taxon>
    </lineage>
</organism>
<evidence type="ECO:0000256" key="2">
    <source>
        <dbReference type="SAM" id="SignalP"/>
    </source>
</evidence>